<comment type="caution">
    <text evidence="2">The sequence shown here is derived from an EMBL/GenBank/DDBJ whole genome shotgun (WGS) entry which is preliminary data.</text>
</comment>
<protein>
    <submittedName>
        <fullName evidence="2">Uncharacterized protein</fullName>
    </submittedName>
</protein>
<organism evidence="2 3">
    <name type="scientific">Photobacterium rosenbergii</name>
    <dbReference type="NCBI Taxonomy" id="294936"/>
    <lineage>
        <taxon>Bacteria</taxon>
        <taxon>Pseudomonadati</taxon>
        <taxon>Pseudomonadota</taxon>
        <taxon>Gammaproteobacteria</taxon>
        <taxon>Vibrionales</taxon>
        <taxon>Vibrionaceae</taxon>
        <taxon>Photobacterium</taxon>
    </lineage>
</organism>
<keyword evidence="1" id="KW-0732">Signal</keyword>
<evidence type="ECO:0000313" key="3">
    <source>
        <dbReference type="Proteomes" id="UP001186452"/>
    </source>
</evidence>
<gene>
    <name evidence="2" type="ORF">R2X38_00610</name>
</gene>
<evidence type="ECO:0000313" key="2">
    <source>
        <dbReference type="EMBL" id="MDV5167494.1"/>
    </source>
</evidence>
<sequence length="150" mass="16491">MNKLTIVTIIVSSISAYAGASLQTTPVKPISKTIIGDSYTAYEASKICASELFFVPSQNQPFIYISDLTQSWALSFNSSIKLSTGNESFTAKLESQVVDDKILITIDNPVLAGKVTEQNETLLHTETIATLLEDKLYDAYESYLICLSDY</sequence>
<accession>A0ABU3ZBK1</accession>
<evidence type="ECO:0000256" key="1">
    <source>
        <dbReference type="SAM" id="SignalP"/>
    </source>
</evidence>
<feature type="chain" id="PRO_5045646996" evidence="1">
    <location>
        <begin position="19"/>
        <end position="150"/>
    </location>
</feature>
<name>A0ABU3ZBK1_9GAMM</name>
<dbReference type="RefSeq" id="WP_317520048.1">
    <property type="nucleotide sequence ID" value="NZ_JAWJZI010000001.1"/>
</dbReference>
<proteinExistence type="predicted"/>
<dbReference type="EMBL" id="JAWJZI010000001">
    <property type="protein sequence ID" value="MDV5167494.1"/>
    <property type="molecule type" value="Genomic_DNA"/>
</dbReference>
<feature type="signal peptide" evidence="1">
    <location>
        <begin position="1"/>
        <end position="18"/>
    </location>
</feature>
<dbReference type="Proteomes" id="UP001186452">
    <property type="component" value="Unassembled WGS sequence"/>
</dbReference>
<reference evidence="2 3" key="1">
    <citation type="submission" date="2023-10" db="EMBL/GenBank/DDBJ databases">
        <title>Marine bacteria isolated from horseshoe crab.</title>
        <authorList>
            <person name="Cheng T.H."/>
        </authorList>
    </citation>
    <scope>NUCLEOTIDE SEQUENCE [LARGE SCALE GENOMIC DNA]</scope>
    <source>
        <strain evidence="2 3">HSC6</strain>
    </source>
</reference>
<keyword evidence="3" id="KW-1185">Reference proteome</keyword>